<keyword evidence="3" id="KW-0050">Antiport</keyword>
<evidence type="ECO:0000256" key="8">
    <source>
        <dbReference type="ARBA" id="ARBA00023136"/>
    </source>
</evidence>
<dbReference type="GO" id="GO:0006814">
    <property type="term" value="P:sodium ion transport"/>
    <property type="evidence" value="ECO:0007669"/>
    <property type="project" value="UniProtKB-KW"/>
</dbReference>
<keyword evidence="6" id="KW-0915">Sodium</keyword>
<dbReference type="GO" id="GO:1902600">
    <property type="term" value="P:proton transmembrane transport"/>
    <property type="evidence" value="ECO:0007669"/>
    <property type="project" value="InterPro"/>
</dbReference>
<keyword evidence="9" id="KW-0739">Sodium transport</keyword>
<gene>
    <name evidence="12" type="ordered locus">Acid_5530</name>
</gene>
<dbReference type="eggNOG" id="COG0475">
    <property type="taxonomic scope" value="Bacteria"/>
</dbReference>
<dbReference type="GO" id="GO:0015297">
    <property type="term" value="F:antiporter activity"/>
    <property type="evidence" value="ECO:0007669"/>
    <property type="project" value="UniProtKB-KW"/>
</dbReference>
<evidence type="ECO:0000256" key="1">
    <source>
        <dbReference type="ARBA" id="ARBA00004141"/>
    </source>
</evidence>
<keyword evidence="4 10" id="KW-0812">Transmembrane</keyword>
<comment type="subcellular location">
    <subcellularLocation>
        <location evidence="1">Membrane</location>
        <topology evidence="1">Multi-pass membrane protein</topology>
    </subcellularLocation>
</comment>
<protein>
    <submittedName>
        <fullName evidence="12">Sodium/hydrogen exchanger</fullName>
    </submittedName>
</protein>
<feature type="transmembrane region" description="Helical" evidence="10">
    <location>
        <begin position="285"/>
        <end position="303"/>
    </location>
</feature>
<feature type="transmembrane region" description="Helical" evidence="10">
    <location>
        <begin position="47"/>
        <end position="65"/>
    </location>
</feature>
<evidence type="ECO:0000256" key="10">
    <source>
        <dbReference type="SAM" id="Phobius"/>
    </source>
</evidence>
<dbReference type="Pfam" id="PF00999">
    <property type="entry name" value="Na_H_Exchanger"/>
    <property type="match status" value="1"/>
</dbReference>
<feature type="transmembrane region" description="Helical" evidence="10">
    <location>
        <begin position="131"/>
        <end position="151"/>
    </location>
</feature>
<feature type="transmembrane region" description="Helical" evidence="10">
    <location>
        <begin position="310"/>
        <end position="334"/>
    </location>
</feature>
<keyword evidence="8 10" id="KW-0472">Membrane</keyword>
<evidence type="ECO:0000256" key="2">
    <source>
        <dbReference type="ARBA" id="ARBA00022448"/>
    </source>
</evidence>
<dbReference type="HOGENOM" id="CLU_005126_7_1_0"/>
<feature type="domain" description="Cation/H+ exchanger transmembrane" evidence="11">
    <location>
        <begin position="32"/>
        <end position="393"/>
    </location>
</feature>
<evidence type="ECO:0000259" key="11">
    <source>
        <dbReference type="Pfam" id="PF00999"/>
    </source>
</evidence>
<feature type="transmembrane region" description="Helical" evidence="10">
    <location>
        <begin position="100"/>
        <end position="125"/>
    </location>
</feature>
<keyword evidence="7" id="KW-0406">Ion transport</keyword>
<feature type="transmembrane region" description="Helical" evidence="10">
    <location>
        <begin position="163"/>
        <end position="186"/>
    </location>
</feature>
<evidence type="ECO:0000256" key="5">
    <source>
        <dbReference type="ARBA" id="ARBA00022989"/>
    </source>
</evidence>
<keyword evidence="5 10" id="KW-1133">Transmembrane helix</keyword>
<dbReference type="PANTHER" id="PTHR43562:SF3">
    <property type="entry name" value="SODIUM ION_PROTON EXCHANGER (EUROFUNG)"/>
    <property type="match status" value="1"/>
</dbReference>
<keyword evidence="2" id="KW-0813">Transport</keyword>
<name>Q01V38_SOLUE</name>
<dbReference type="FunCoup" id="Q01V38">
    <property type="interactions" value="663"/>
</dbReference>
<dbReference type="PANTHER" id="PTHR43562">
    <property type="entry name" value="NAPA-TYPE SODIUM/HYDROGEN ANTIPORTER"/>
    <property type="match status" value="1"/>
</dbReference>
<reference evidence="12" key="1">
    <citation type="submission" date="2006-10" db="EMBL/GenBank/DDBJ databases">
        <title>Complete sequence of Solibacter usitatus Ellin6076.</title>
        <authorList>
            <consortium name="US DOE Joint Genome Institute"/>
            <person name="Copeland A."/>
            <person name="Lucas S."/>
            <person name="Lapidus A."/>
            <person name="Barry K."/>
            <person name="Detter J.C."/>
            <person name="Glavina del Rio T."/>
            <person name="Hammon N."/>
            <person name="Israni S."/>
            <person name="Dalin E."/>
            <person name="Tice H."/>
            <person name="Pitluck S."/>
            <person name="Thompson L.S."/>
            <person name="Brettin T."/>
            <person name="Bruce D."/>
            <person name="Han C."/>
            <person name="Tapia R."/>
            <person name="Gilna P."/>
            <person name="Schmutz J."/>
            <person name="Larimer F."/>
            <person name="Land M."/>
            <person name="Hauser L."/>
            <person name="Kyrpides N."/>
            <person name="Mikhailova N."/>
            <person name="Janssen P.H."/>
            <person name="Kuske C.R."/>
            <person name="Richardson P."/>
        </authorList>
    </citation>
    <scope>NUCLEOTIDE SEQUENCE</scope>
    <source>
        <strain evidence="12">Ellin6076</strain>
    </source>
</reference>
<feature type="transmembrane region" description="Helical" evidence="10">
    <location>
        <begin position="192"/>
        <end position="214"/>
    </location>
</feature>
<sequence length="412" mass="42042">MNIPAIPPLALMLDTSGSAHIPLSMLIIFVSAKLMAELFERVNQPGIVGEILAGVLIGPSVLGLIGPSEFLTALADLGAMFLLFRVGLDVRSSELLQVGGTATVVACSGVVVPFLFGWGILTAWGASANEAIFVGASMVATSVGITAQVLSAKGLLHAISSKIILAAAVIDDVLGLLVLAVVSSLTHGQLNIPALALTAVMAVGFTLVIAKWGTHAMGRVVPHVDQKLRVGEAQFALAMSVLFALSVAAVYIGVAAIVGAFLAGLALAESTGQRVRDLAHGVTELLVPFFLAGIGLHVSLAAFSSPRNALLAVVILLAAVVSKFIGCGLGALGLGKADALRVGVGMIPRGEVGMVVAQIGLGFGIITQNVYGVVVFMSVATTIVAPPLIKIAFRGLLKTGQAEAPEEVFRIG</sequence>
<evidence type="ECO:0000256" key="7">
    <source>
        <dbReference type="ARBA" id="ARBA00023065"/>
    </source>
</evidence>
<feature type="transmembrane region" description="Helical" evidence="10">
    <location>
        <begin position="235"/>
        <end position="265"/>
    </location>
</feature>
<dbReference type="GO" id="GO:0016020">
    <property type="term" value="C:membrane"/>
    <property type="evidence" value="ECO:0007669"/>
    <property type="project" value="UniProtKB-SubCell"/>
</dbReference>
<evidence type="ECO:0000256" key="6">
    <source>
        <dbReference type="ARBA" id="ARBA00023053"/>
    </source>
</evidence>
<dbReference type="KEGG" id="sus:Acid_5530"/>
<evidence type="ECO:0000256" key="9">
    <source>
        <dbReference type="ARBA" id="ARBA00023201"/>
    </source>
</evidence>
<evidence type="ECO:0000256" key="4">
    <source>
        <dbReference type="ARBA" id="ARBA00022692"/>
    </source>
</evidence>
<feature type="transmembrane region" description="Helical" evidence="10">
    <location>
        <begin position="71"/>
        <end position="88"/>
    </location>
</feature>
<organism evidence="12">
    <name type="scientific">Solibacter usitatus (strain Ellin6076)</name>
    <dbReference type="NCBI Taxonomy" id="234267"/>
    <lineage>
        <taxon>Bacteria</taxon>
        <taxon>Pseudomonadati</taxon>
        <taxon>Acidobacteriota</taxon>
        <taxon>Terriglobia</taxon>
        <taxon>Bryobacterales</taxon>
        <taxon>Solibacteraceae</taxon>
        <taxon>Candidatus Solibacter</taxon>
    </lineage>
</organism>
<dbReference type="InParanoid" id="Q01V38"/>
<dbReference type="InterPro" id="IPR006153">
    <property type="entry name" value="Cation/H_exchanger_TM"/>
</dbReference>
<proteinExistence type="predicted"/>
<dbReference type="EMBL" id="CP000473">
    <property type="protein sequence ID" value="ABJ86477.1"/>
    <property type="molecule type" value="Genomic_DNA"/>
</dbReference>
<evidence type="ECO:0000256" key="3">
    <source>
        <dbReference type="ARBA" id="ARBA00022449"/>
    </source>
</evidence>
<dbReference type="AlphaFoldDB" id="Q01V38"/>
<dbReference type="Gene3D" id="1.20.1530.20">
    <property type="match status" value="1"/>
</dbReference>
<dbReference type="STRING" id="234267.Acid_5530"/>
<accession>Q01V38</accession>
<dbReference type="InterPro" id="IPR038770">
    <property type="entry name" value="Na+/solute_symporter_sf"/>
</dbReference>
<feature type="transmembrane region" description="Helical" evidence="10">
    <location>
        <begin position="17"/>
        <end position="35"/>
    </location>
</feature>
<evidence type="ECO:0000313" key="12">
    <source>
        <dbReference type="EMBL" id="ABJ86477.1"/>
    </source>
</evidence>